<dbReference type="GO" id="GO:0046373">
    <property type="term" value="P:L-arabinose metabolic process"/>
    <property type="evidence" value="ECO:0007669"/>
    <property type="project" value="InterPro"/>
</dbReference>
<dbReference type="Pfam" id="PF05270">
    <property type="entry name" value="AbfB"/>
    <property type="match status" value="1"/>
</dbReference>
<reference evidence="5" key="1">
    <citation type="journal article" date="2020" name="Nature">
        <title>Giant virus diversity and host interactions through global metagenomics.</title>
        <authorList>
            <person name="Schulz F."/>
            <person name="Roux S."/>
            <person name="Paez-Espino D."/>
            <person name="Jungbluth S."/>
            <person name="Walsh D.A."/>
            <person name="Denef V.J."/>
            <person name="McMahon K.D."/>
            <person name="Konstantinidis K.T."/>
            <person name="Eloe-Fadrosh E.A."/>
            <person name="Kyrpides N.C."/>
            <person name="Woyke T."/>
        </authorList>
    </citation>
    <scope>NUCLEOTIDE SEQUENCE</scope>
    <source>
        <strain evidence="5">GVMAG-M-3300027963-41</strain>
    </source>
</reference>
<proteinExistence type="predicted"/>
<dbReference type="GO" id="GO:0046556">
    <property type="term" value="F:alpha-L-arabinofuranosidase activity"/>
    <property type="evidence" value="ECO:0007669"/>
    <property type="project" value="InterPro"/>
</dbReference>
<feature type="domain" description="Alpha-L-arabinofuranosidase B arabinose-binding" evidence="3">
    <location>
        <begin position="949"/>
        <end position="1030"/>
    </location>
</feature>
<evidence type="ECO:0000313" key="5">
    <source>
        <dbReference type="EMBL" id="QHU31888.1"/>
    </source>
</evidence>
<evidence type="ECO:0000256" key="2">
    <source>
        <dbReference type="SAM" id="Phobius"/>
    </source>
</evidence>
<dbReference type="InterPro" id="IPR007934">
    <property type="entry name" value="AbfB_ABD"/>
</dbReference>
<keyword evidence="2" id="KW-1133">Transmembrane helix</keyword>
<feature type="compositionally biased region" description="Polar residues" evidence="1">
    <location>
        <begin position="512"/>
        <end position="527"/>
    </location>
</feature>
<evidence type="ECO:0000259" key="3">
    <source>
        <dbReference type="Pfam" id="PF05270"/>
    </source>
</evidence>
<accession>A0A6C0LPJ3</accession>
<feature type="region of interest" description="Disordered" evidence="1">
    <location>
        <begin position="508"/>
        <end position="528"/>
    </location>
</feature>
<dbReference type="EMBL" id="MN740533">
    <property type="protein sequence ID" value="QHU31888.1"/>
    <property type="molecule type" value="Genomic_DNA"/>
</dbReference>
<evidence type="ECO:0000256" key="1">
    <source>
        <dbReference type="SAM" id="MobiDB-lite"/>
    </source>
</evidence>
<feature type="domain" description="Glycine-rich" evidence="4">
    <location>
        <begin position="1087"/>
        <end position="1286"/>
    </location>
</feature>
<evidence type="ECO:0000259" key="4">
    <source>
        <dbReference type="Pfam" id="PF21722"/>
    </source>
</evidence>
<dbReference type="SUPFAM" id="SSF110221">
    <property type="entry name" value="AbfB domain"/>
    <property type="match status" value="1"/>
</dbReference>
<keyword evidence="2" id="KW-0812">Transmembrane</keyword>
<feature type="transmembrane region" description="Helical" evidence="2">
    <location>
        <begin position="21"/>
        <end position="45"/>
    </location>
</feature>
<dbReference type="Gene3D" id="2.80.10.50">
    <property type="match status" value="1"/>
</dbReference>
<sequence>MSKSLPDKLYRYYFYVIGRGMLNTGTIIILVLVVVFITTFIVPLVKRRYEEGFADRGGSTAGYRSYMAGYLSERKNMVESGKQLYNNLGASLNPILPTFAVAPADIDNNEKLTTSQYLQQFNSLTKTANKNILQAMGNPDIAPSVKSPTNMAPSPLGVKASLPPSNDLLLKARQCEKDIKNRESCSMLDNPKYSDCGICIDAGTRFNGERPNTFIGGLLSLIHDRNDAIDQASGEIPMHQPTLGKCPPGMFYVDSASCQKAVNQLNCTEIGNSGGFQGGKTKEGLEIPAVSCAQAPVANVYVYQPPDKIYNVNLRFMTPYGTGITKVVVTHIPTNRTFTTDNSGNPGQEFTLSLRGVKEQDPVNIMVIQEEPHRPKGQAEVFYVYETDSQGGMRKYDQQGARDLCTRMATTLATKAQLQKSNVQGGQAPQCGMTADGSQPMYSVQSGYQGFVGYGSHAGTDFCPSQNPPNGAWCYGFKPIKTVVNNQPSINTKIYNFFESFQNKASPPQGASKYSQYTDPNSTNPPGTSERAILIQWEMEDSLNRNVSFQPTITHINTIPMTNRPNPLRLIGPFANSAMIRGPAWTQSMSMQKNQFWLWGGNPSLQSVVFTARVPGYLQNPYYEDDIPNAPMGPLITNPATMELLQTSPCFKDDQSPGSYSIACLRSLFEGAGGDPSKGKLATDNGGLSQLNSYGDLSAISGYLDELYGTATTGKDSDGNVISMDMNTRIAAMNSAAMLLFGFKITNPCEDIVDNPDGSIGLVAKPMSNVTPDCLQFLWLNNQTDADRSPMAAAAGTIFSATYTSIADRFSGLRYNESTPDRRNQYPFQACQVTGTMAPVKNGKPDDMVIGQLTNMDNLQAVQNFFNGIQKTANYGKNQKEQAIAMKQCYGINQVKANQLGAGCTLIPPAKVAPGITCYINNGDPTEKTNYVFYSNGTSFLGGGQNTPNITFYLASPLNGQAGCISFQTTDPSPLYLRHAGWRVWAHRKDNSTLFANDASWKVVAALNNDSNMVSFQSTNYPDKYFSQSKAPNEIWNTPFAGSVDDANAKSFTVIGVPSVPMPPSISVAGPFSQITVNGTTYYLITGNAVVTTSSQVDINYFAVGGGGGAGNKNGGGAGGLQTNVPGISAFPSQFINSPLSLSPGIQYAVSIGAGGPGSRQQNGGNTTFTADSITPIVAIGGAYGGSTGQYCCATNGGCGGGGGGCQSVGAQGASTNGPSRSPISNAGGGIGGVPLDYWAGGPGISYAGGTYGAGSPDAKVGYTAPANSGNGGSSGGAGGSGIFILSIAT</sequence>
<dbReference type="InterPro" id="IPR036195">
    <property type="entry name" value="AbfB_ABD_sf"/>
</dbReference>
<organism evidence="5">
    <name type="scientific">viral metagenome</name>
    <dbReference type="NCBI Taxonomy" id="1070528"/>
    <lineage>
        <taxon>unclassified sequences</taxon>
        <taxon>metagenomes</taxon>
        <taxon>organismal metagenomes</taxon>
    </lineage>
</organism>
<keyword evidence="2" id="KW-0472">Membrane</keyword>
<name>A0A6C0LPJ3_9ZZZZ</name>
<dbReference type="InterPro" id="IPR049304">
    <property type="entry name" value="Gly_rich_dom"/>
</dbReference>
<dbReference type="Pfam" id="PF21722">
    <property type="entry name" value="Gly_rich_2"/>
    <property type="match status" value="1"/>
</dbReference>
<protein>
    <submittedName>
        <fullName evidence="5">Uncharacterized protein</fullName>
    </submittedName>
</protein>